<accession>A0A0F5JGL6</accession>
<sequence>MNTKLITSFAAIILIISSIISVGCTETQKPVQLELRSSPWSFTTREAPLNTLTQQNAKGNFTSPGDSSSFTIKLQTDLKKVASKKSLLTIPGVLEVNTYQNDPEDRKQQNYPAYPMADGSVPVLEASLLLHLPVQPEEARYMSVGIPLAMLDKPEGEHEIVLHFSGVRWTIYVDNELLDNDFPLGYPQWGEQTTWEIDPSLVSKAEIYFPGIEPQKTNLDTPRTSPEIQYWTPEGHNSWVGDVATFFYQGRYHVFYLYDRRGHASKFGRGGHYFEHISTTDFKTWTEHDAATPIEEQWETLGTGTPFVFNDKLCISYGLHTTRIYPKEKTTLPQLWDYYNEHGATGSFRYDTLSGFPAGSTYSISQDGISNFKKTHILFHPCENPSVYTDPEGRLRMLANYGAKGTWESGSIDGGWWSVNPGFPPGGDCTFFFRWGNFDYVIGGFTGLWSKPSNAGEDKYTDVVKQGLDFYNGMCVPAITEIAGGRFLMAGWIPMVNWGGTLNIHEMIHYPDGRIGTKWMEEIIPATQKAKTLAKEIMEPSSFSVENPSFMLTFDVEPGDDLSGKLGTLLLGADENDHACEIQVSPKEKKAQYGKGNLQKFSEAEKTLREGGYPNQARDYAIENLIDTDKPFTVRMIVKYEDKFGGSQIDTEIAGQRTMISFRPGLKVEKLLLRSEQTGIKNVKIASLKY</sequence>
<organism evidence="1 2">
    <name type="scientific">Parabacteroides gordonii MS-1 = DSM 23371</name>
    <dbReference type="NCBI Taxonomy" id="1203610"/>
    <lineage>
        <taxon>Bacteria</taxon>
        <taxon>Pseudomonadati</taxon>
        <taxon>Bacteroidota</taxon>
        <taxon>Bacteroidia</taxon>
        <taxon>Bacteroidales</taxon>
        <taxon>Tannerellaceae</taxon>
        <taxon>Parabacteroides</taxon>
    </lineage>
</organism>
<dbReference type="HOGENOM" id="CLU_399384_0_0_10"/>
<dbReference type="EMBL" id="AQHW01000014">
    <property type="protein sequence ID" value="KKB56597.1"/>
    <property type="molecule type" value="Genomic_DNA"/>
</dbReference>
<evidence type="ECO:0000313" key="1">
    <source>
        <dbReference type="EMBL" id="KKB56597.1"/>
    </source>
</evidence>
<dbReference type="STRING" id="1203610.HMPREF1536_02233"/>
<dbReference type="PATRIC" id="fig|1203610.3.peg.2291"/>
<dbReference type="GO" id="GO:0016798">
    <property type="term" value="F:hydrolase activity, acting on glycosyl bonds"/>
    <property type="evidence" value="ECO:0007669"/>
    <property type="project" value="UniProtKB-KW"/>
</dbReference>
<gene>
    <name evidence="1" type="ORF">HMPREF1536_02233</name>
</gene>
<comment type="caution">
    <text evidence="1">The sequence shown here is derived from an EMBL/GenBank/DDBJ whole genome shotgun (WGS) entry which is preliminary data.</text>
</comment>
<proteinExistence type="predicted"/>
<keyword evidence="2" id="KW-1185">Reference proteome</keyword>
<dbReference type="AlphaFoldDB" id="A0A0F5JGL6"/>
<dbReference type="RefSeq" id="WP_028728238.1">
    <property type="nucleotide sequence ID" value="NZ_AUAE01000028.1"/>
</dbReference>
<dbReference type="SUPFAM" id="SSF75005">
    <property type="entry name" value="Arabinanase/levansucrase/invertase"/>
    <property type="match status" value="1"/>
</dbReference>
<dbReference type="Proteomes" id="UP000033035">
    <property type="component" value="Unassembled WGS sequence"/>
</dbReference>
<dbReference type="Gene3D" id="2.115.10.20">
    <property type="entry name" value="Glycosyl hydrolase domain, family 43"/>
    <property type="match status" value="1"/>
</dbReference>
<protein>
    <submittedName>
        <fullName evidence="1">Uncharacterized protein</fullName>
    </submittedName>
</protein>
<dbReference type="PROSITE" id="PS51257">
    <property type="entry name" value="PROKAR_LIPOPROTEIN"/>
    <property type="match status" value="1"/>
</dbReference>
<reference evidence="1 2" key="1">
    <citation type="submission" date="2013-04" db="EMBL/GenBank/DDBJ databases">
        <title>The Genome Sequence of Parabacteroides gordonii DSM 23371.</title>
        <authorList>
            <consortium name="The Broad Institute Genomics Platform"/>
            <person name="Earl A."/>
            <person name="Ward D."/>
            <person name="Feldgarden M."/>
            <person name="Gevers D."/>
            <person name="Martens E."/>
            <person name="Sakamoto M."/>
            <person name="Benno Y."/>
            <person name="Suzuki N."/>
            <person name="Matsunaga N."/>
            <person name="Koshihara K."/>
            <person name="Seki M."/>
            <person name="Komiya H."/>
            <person name="Walker B."/>
            <person name="Young S."/>
            <person name="Zeng Q."/>
            <person name="Gargeya S."/>
            <person name="Fitzgerald M."/>
            <person name="Haas B."/>
            <person name="Abouelleil A."/>
            <person name="Allen A.W."/>
            <person name="Alvarado L."/>
            <person name="Arachchi H.M."/>
            <person name="Berlin A.M."/>
            <person name="Chapman S.B."/>
            <person name="Gainer-Dewar J."/>
            <person name="Goldberg J."/>
            <person name="Griggs A."/>
            <person name="Gujja S."/>
            <person name="Hansen M."/>
            <person name="Howarth C."/>
            <person name="Imamovic A."/>
            <person name="Ireland A."/>
            <person name="Larimer J."/>
            <person name="McCowan C."/>
            <person name="Murphy C."/>
            <person name="Pearson M."/>
            <person name="Poon T.W."/>
            <person name="Priest M."/>
            <person name="Roberts A."/>
            <person name="Saif S."/>
            <person name="Shea T."/>
            <person name="Sisk P."/>
            <person name="Sykes S."/>
            <person name="Wortman J."/>
            <person name="Nusbaum C."/>
            <person name="Birren B."/>
        </authorList>
    </citation>
    <scope>NUCLEOTIDE SEQUENCE [LARGE SCALE GENOMIC DNA]</scope>
    <source>
        <strain evidence="1 2">MS-1</strain>
    </source>
</reference>
<evidence type="ECO:0000313" key="2">
    <source>
        <dbReference type="Proteomes" id="UP000033035"/>
    </source>
</evidence>
<name>A0A0F5JGL6_9BACT</name>
<dbReference type="InterPro" id="IPR023296">
    <property type="entry name" value="Glyco_hydro_beta-prop_sf"/>
</dbReference>